<keyword evidence="2" id="KW-0812">Transmembrane</keyword>
<gene>
    <name evidence="3" type="ORF">MSAN_00378400</name>
</gene>
<evidence type="ECO:0000313" key="4">
    <source>
        <dbReference type="Proteomes" id="UP000623467"/>
    </source>
</evidence>
<dbReference type="Proteomes" id="UP000623467">
    <property type="component" value="Unassembled WGS sequence"/>
</dbReference>
<evidence type="ECO:0000313" key="3">
    <source>
        <dbReference type="EMBL" id="KAF7374923.1"/>
    </source>
</evidence>
<feature type="transmembrane region" description="Helical" evidence="2">
    <location>
        <begin position="247"/>
        <end position="270"/>
    </location>
</feature>
<dbReference type="InterPro" id="IPR036322">
    <property type="entry name" value="WD40_repeat_dom_sf"/>
</dbReference>
<dbReference type="SUPFAM" id="SSF50978">
    <property type="entry name" value="WD40 repeat-like"/>
    <property type="match status" value="1"/>
</dbReference>
<dbReference type="InterPro" id="IPR015943">
    <property type="entry name" value="WD40/YVTN_repeat-like_dom_sf"/>
</dbReference>
<dbReference type="EMBL" id="JACAZH010000002">
    <property type="protein sequence ID" value="KAF7374923.1"/>
    <property type="molecule type" value="Genomic_DNA"/>
</dbReference>
<dbReference type="OrthoDB" id="972532at2759"/>
<reference evidence="3" key="1">
    <citation type="submission" date="2020-05" db="EMBL/GenBank/DDBJ databases">
        <title>Mycena genomes resolve the evolution of fungal bioluminescence.</title>
        <authorList>
            <person name="Tsai I.J."/>
        </authorList>
    </citation>
    <scope>NUCLEOTIDE SEQUENCE</scope>
    <source>
        <strain evidence="3">160909Yilan</strain>
    </source>
</reference>
<comment type="caution">
    <text evidence="3">The sequence shown here is derived from an EMBL/GenBank/DDBJ whole genome shotgun (WGS) entry which is preliminary data.</text>
</comment>
<sequence>MKVGVVVGRSFSPANDHALSATFKRPPQTCLPLAPTMDLDGEDFRSPTVSSFSIVDDPHPGFNRDEGQTVPVLLHELTTNCEALERQLEMFASSVRQLGSSLGLYKGSREFQRQLSHLRRLLEDESQVELLLNTSKQSKNLPTETWVHNDLSLLVNSLAVFSTAWEDFPEFTDNRDRRHCLVALEQDLLVWLNILGCYETSPEFLRCARELMFDTILEIANVTRRLADFIATGVQEISFVQKHSTQILWNSATIATFFSAVTVTTIQYSYQNVQSRLEVAVNTLWFSSLVLSVSSAINSMLAMTWRQAIYSTPQRRVPWWVRVWFKQTPIVLLSLSVLSFLAGLLCFVFLTQNRSTRIVISALTGIVATGLGAISVWFAWERWDFSRLRRKLWLSGEEDNNNPKSSWRMLAYDYIVGIIWRSTSAALPTRAPSSRHRMSPGSFILSRPRLSNESNASGNRRGRLYHDKDHTPPDILTPTAPYSDAVFHQFSLQCALRFEDKIRHVQFSSKGSWFAACTKSICYIYQIKPQIRVQHALKHPFGQIRQLDFSPDEKHLLIRVSGGIELWEVKQNNLENRQKEWMGKLVKQVQWINNTAFLVSMEDCLIRFKILDDGLLTEDRTFPFETGLYTFAVVPPQDCVLVIAGHKSRVHDNIRFPKRTIRAVMSYDLWTGKLIHSFPLLHDTRWINVSSDGNHVVFGFGNQQPPELWSFERRGDTDQICFKHSFTPTSGKDRFRGPPHFVGPRDEFVACATSGDAIQVWSRDNREVNSLRLPPNFDHRDQRVAATPALSWHPGQAMFASAVSESMNIWAPDVAV</sequence>
<feature type="compositionally biased region" description="Polar residues" evidence="1">
    <location>
        <begin position="449"/>
        <end position="458"/>
    </location>
</feature>
<evidence type="ECO:0000256" key="2">
    <source>
        <dbReference type="SAM" id="Phobius"/>
    </source>
</evidence>
<keyword evidence="2" id="KW-1133">Transmembrane helix</keyword>
<feature type="region of interest" description="Disordered" evidence="1">
    <location>
        <begin position="430"/>
        <end position="473"/>
    </location>
</feature>
<name>A0A8H7DJS8_9AGAR</name>
<feature type="transmembrane region" description="Helical" evidence="2">
    <location>
        <begin position="330"/>
        <end position="352"/>
    </location>
</feature>
<keyword evidence="2" id="KW-0472">Membrane</keyword>
<accession>A0A8H7DJS8</accession>
<protein>
    <submittedName>
        <fullName evidence="3">WD40 repeat-like protein</fullName>
    </submittedName>
</protein>
<feature type="transmembrane region" description="Helical" evidence="2">
    <location>
        <begin position="285"/>
        <end position="309"/>
    </location>
</feature>
<proteinExistence type="predicted"/>
<organism evidence="3 4">
    <name type="scientific">Mycena sanguinolenta</name>
    <dbReference type="NCBI Taxonomy" id="230812"/>
    <lineage>
        <taxon>Eukaryota</taxon>
        <taxon>Fungi</taxon>
        <taxon>Dikarya</taxon>
        <taxon>Basidiomycota</taxon>
        <taxon>Agaricomycotina</taxon>
        <taxon>Agaricomycetes</taxon>
        <taxon>Agaricomycetidae</taxon>
        <taxon>Agaricales</taxon>
        <taxon>Marasmiineae</taxon>
        <taxon>Mycenaceae</taxon>
        <taxon>Mycena</taxon>
    </lineage>
</organism>
<evidence type="ECO:0000256" key="1">
    <source>
        <dbReference type="SAM" id="MobiDB-lite"/>
    </source>
</evidence>
<dbReference type="AlphaFoldDB" id="A0A8H7DJS8"/>
<feature type="transmembrane region" description="Helical" evidence="2">
    <location>
        <begin position="358"/>
        <end position="380"/>
    </location>
</feature>
<keyword evidence="4" id="KW-1185">Reference proteome</keyword>
<dbReference type="Gene3D" id="2.130.10.10">
    <property type="entry name" value="YVTN repeat-like/Quinoprotein amine dehydrogenase"/>
    <property type="match status" value="1"/>
</dbReference>